<reference evidence="1" key="2">
    <citation type="submission" date="2020-09" db="EMBL/GenBank/DDBJ databases">
        <authorList>
            <person name="Sun Q."/>
            <person name="Zhou Y."/>
        </authorList>
    </citation>
    <scope>NUCLEOTIDE SEQUENCE</scope>
    <source>
        <strain evidence="1">CGMCC 1.15454</strain>
    </source>
</reference>
<evidence type="ECO:0000313" key="2">
    <source>
        <dbReference type="Proteomes" id="UP000621492"/>
    </source>
</evidence>
<comment type="caution">
    <text evidence="1">The sequence shown here is derived from an EMBL/GenBank/DDBJ whole genome shotgun (WGS) entry which is preliminary data.</text>
</comment>
<dbReference type="AlphaFoldDB" id="A0A9W5U1N1"/>
<accession>A0A9W5U1N1</accession>
<organism evidence="1 2">
    <name type="scientific">Lentibacillus populi</name>
    <dbReference type="NCBI Taxonomy" id="1827502"/>
    <lineage>
        <taxon>Bacteria</taxon>
        <taxon>Bacillati</taxon>
        <taxon>Bacillota</taxon>
        <taxon>Bacilli</taxon>
        <taxon>Bacillales</taxon>
        <taxon>Bacillaceae</taxon>
        <taxon>Lentibacillus</taxon>
    </lineage>
</organism>
<keyword evidence="2" id="KW-1185">Reference proteome</keyword>
<protein>
    <submittedName>
        <fullName evidence="1">Uncharacterized protein</fullName>
    </submittedName>
</protein>
<dbReference type="RefSeq" id="WP_102414690.1">
    <property type="nucleotide sequence ID" value="NZ_BMJD01000048.1"/>
</dbReference>
<sequence>MKKPRCLWLRISLTVVLVLVLGDGTYAFSIYNNAKQTVNDKVHKTVSSIDQGVGKKKAAEL</sequence>
<proteinExistence type="predicted"/>
<gene>
    <name evidence="1" type="ORF">GCM10011409_39350</name>
</gene>
<reference evidence="1" key="1">
    <citation type="journal article" date="2014" name="Int. J. Syst. Evol. Microbiol.">
        <title>Complete genome sequence of Corynebacterium casei LMG S-19264T (=DSM 44701T), isolated from a smear-ripened cheese.</title>
        <authorList>
            <consortium name="US DOE Joint Genome Institute (JGI-PGF)"/>
            <person name="Walter F."/>
            <person name="Albersmeier A."/>
            <person name="Kalinowski J."/>
            <person name="Ruckert C."/>
        </authorList>
    </citation>
    <scope>NUCLEOTIDE SEQUENCE</scope>
    <source>
        <strain evidence="1">CGMCC 1.15454</strain>
    </source>
</reference>
<evidence type="ECO:0000313" key="1">
    <source>
        <dbReference type="EMBL" id="GGB57985.1"/>
    </source>
</evidence>
<name>A0A9W5U1N1_9BACI</name>
<dbReference type="Proteomes" id="UP000621492">
    <property type="component" value="Unassembled WGS sequence"/>
</dbReference>
<dbReference type="EMBL" id="BMJD01000048">
    <property type="protein sequence ID" value="GGB57985.1"/>
    <property type="molecule type" value="Genomic_DNA"/>
</dbReference>